<reference evidence="2 3" key="1">
    <citation type="journal article" date="2020" name="Antonie Van Leeuwenhoek">
        <title>Rhodopirellula heiligendammensis sp. nov., Rhodopirellula pilleata sp. nov., and Rhodopirellula solitaria sp. nov. isolated from natural or artificial marine surfaces in Northern Germany and California, USA, and emended description of the genus Rhodopirellula.</title>
        <authorList>
            <person name="Kallscheuer N."/>
            <person name="Wiegand S."/>
            <person name="Jogler M."/>
            <person name="Boedeker C."/>
            <person name="Peeters S.H."/>
            <person name="Rast P."/>
            <person name="Heuer A."/>
            <person name="Jetten M.S.M."/>
            <person name="Rohde M."/>
            <person name="Jogler C."/>
        </authorList>
    </citation>
    <scope>NUCLEOTIDE SEQUENCE [LARGE SCALE GENOMIC DNA]</scope>
    <source>
        <strain evidence="2 3">Poly21</strain>
    </source>
</reference>
<evidence type="ECO:0000313" key="2">
    <source>
        <dbReference type="EMBL" id="TWU19817.1"/>
    </source>
</evidence>
<comment type="caution">
    <text evidence="2">The sequence shown here is derived from an EMBL/GenBank/DDBJ whole genome shotgun (WGS) entry which is preliminary data.</text>
</comment>
<feature type="transmembrane region" description="Helical" evidence="1">
    <location>
        <begin position="12"/>
        <end position="34"/>
    </location>
</feature>
<accession>A0A5C6C732</accession>
<evidence type="ECO:0000256" key="1">
    <source>
        <dbReference type="SAM" id="Phobius"/>
    </source>
</evidence>
<evidence type="ECO:0000313" key="3">
    <source>
        <dbReference type="Proteomes" id="UP000319908"/>
    </source>
</evidence>
<name>A0A5C6C732_9BACT</name>
<protein>
    <recommendedName>
        <fullName evidence="4">Transmembrane protein</fullName>
    </recommendedName>
</protein>
<dbReference type="EMBL" id="SJPU01000001">
    <property type="protein sequence ID" value="TWU19817.1"/>
    <property type="molecule type" value="Genomic_DNA"/>
</dbReference>
<dbReference type="OrthoDB" id="289383at2"/>
<dbReference type="RefSeq" id="WP_146406548.1">
    <property type="nucleotide sequence ID" value="NZ_SJPU01000001.1"/>
</dbReference>
<sequence length="62" mass="7367">MEQLQGLWRDTKWVWMSFVCFVVLLSASVSWFFLLTLPALPVSYCYFAFVRYDDNGNEKAEF</sequence>
<keyword evidence="1" id="KW-0812">Transmembrane</keyword>
<dbReference type="Proteomes" id="UP000319908">
    <property type="component" value="Unassembled WGS sequence"/>
</dbReference>
<keyword evidence="1" id="KW-0472">Membrane</keyword>
<evidence type="ECO:0008006" key="4">
    <source>
        <dbReference type="Google" id="ProtNLM"/>
    </source>
</evidence>
<organism evidence="2 3">
    <name type="scientific">Allorhodopirellula heiligendammensis</name>
    <dbReference type="NCBI Taxonomy" id="2714739"/>
    <lineage>
        <taxon>Bacteria</taxon>
        <taxon>Pseudomonadati</taxon>
        <taxon>Planctomycetota</taxon>
        <taxon>Planctomycetia</taxon>
        <taxon>Pirellulales</taxon>
        <taxon>Pirellulaceae</taxon>
        <taxon>Allorhodopirellula</taxon>
    </lineage>
</organism>
<gene>
    <name evidence="2" type="ORF">Poly21_19950</name>
</gene>
<proteinExistence type="predicted"/>
<dbReference type="AlphaFoldDB" id="A0A5C6C732"/>
<keyword evidence="3" id="KW-1185">Reference proteome</keyword>
<keyword evidence="1" id="KW-1133">Transmembrane helix</keyword>